<comment type="caution">
    <text evidence="1">The sequence shown here is derived from an EMBL/GenBank/DDBJ whole genome shotgun (WGS) entry which is preliminary data.</text>
</comment>
<dbReference type="PANTHER" id="PTHR35075">
    <property type="entry name" value="A-KINASE ANCHOR PROTEIN 14"/>
    <property type="match status" value="1"/>
</dbReference>
<accession>A0A7J8ATI2</accession>
<reference evidence="1 2" key="1">
    <citation type="journal article" date="2020" name="Nature">
        <title>Six reference-quality genomes reveal evolution of bat adaptations.</title>
        <authorList>
            <person name="Jebb D."/>
            <person name="Huang Z."/>
            <person name="Pippel M."/>
            <person name="Hughes G.M."/>
            <person name="Lavrichenko K."/>
            <person name="Devanna P."/>
            <person name="Winkler S."/>
            <person name="Jermiin L.S."/>
            <person name="Skirmuntt E.C."/>
            <person name="Katzourakis A."/>
            <person name="Burkitt-Gray L."/>
            <person name="Ray D.A."/>
            <person name="Sullivan K.A.M."/>
            <person name="Roscito J.G."/>
            <person name="Kirilenko B.M."/>
            <person name="Davalos L.M."/>
            <person name="Corthals A.P."/>
            <person name="Power M.L."/>
            <person name="Jones G."/>
            <person name="Ransome R.D."/>
            <person name="Dechmann D.K.N."/>
            <person name="Locatelli A.G."/>
            <person name="Puechmaille S.J."/>
            <person name="Fedrigo O."/>
            <person name="Jarvis E.D."/>
            <person name="Hiller M."/>
            <person name="Vernes S.C."/>
            <person name="Myers E.W."/>
            <person name="Teeling E.C."/>
        </authorList>
    </citation>
    <scope>NUCLEOTIDE SEQUENCE [LARGE SCALE GENOMIC DNA]</scope>
    <source>
        <strain evidence="1">MRhiFer1</strain>
        <tissue evidence="1">Lung</tissue>
    </source>
</reference>
<dbReference type="InterPro" id="IPR025663">
    <property type="entry name" value="AKAP_28"/>
</dbReference>
<dbReference type="GO" id="GO:0016301">
    <property type="term" value="F:kinase activity"/>
    <property type="evidence" value="ECO:0007669"/>
    <property type="project" value="UniProtKB-KW"/>
</dbReference>
<dbReference type="EMBL" id="JACAGC010000001">
    <property type="protein sequence ID" value="KAF6389591.1"/>
    <property type="molecule type" value="Genomic_DNA"/>
</dbReference>
<evidence type="ECO:0000313" key="2">
    <source>
        <dbReference type="Proteomes" id="UP000585614"/>
    </source>
</evidence>
<dbReference type="PANTHER" id="PTHR35075:SF1">
    <property type="entry name" value="A-KINASE ANCHOR PROTEIN 14"/>
    <property type="match status" value="1"/>
</dbReference>
<proteinExistence type="predicted"/>
<protein>
    <submittedName>
        <fullName evidence="1">A-kinase anchoring protein 14</fullName>
    </submittedName>
</protein>
<dbReference type="Pfam" id="PF14469">
    <property type="entry name" value="AKAP28"/>
    <property type="match status" value="1"/>
</dbReference>
<gene>
    <name evidence="1" type="ORF">mRhiFer1_000508</name>
</gene>
<dbReference type="GO" id="GO:0005952">
    <property type="term" value="C:cAMP-dependent protein kinase complex"/>
    <property type="evidence" value="ECO:0007669"/>
    <property type="project" value="TreeGrafter"/>
</dbReference>
<name>A0A7J8ATI2_RHIFE</name>
<dbReference type="Proteomes" id="UP000585614">
    <property type="component" value="Unassembled WGS sequence"/>
</dbReference>
<sequence>MRKTKTVRFRETIDVYISPSSQMMDTEDDSNVTELALDLVKRAISAAVKTVKEDKYTIKNINWITHGEFTAERGRRQIEEFVLTWEYQDHWVHYTKLIETKDMVHSFYYIYSVRWSIPTANTPMALGSASVYFTIKVNKNKPPDAPIDVSYIFEGQSLVHRPGMTYFQEKWLWELIEAKPILMQSIPF</sequence>
<dbReference type="InterPro" id="IPR053084">
    <property type="entry name" value="AKAP"/>
</dbReference>
<keyword evidence="1" id="KW-0418">Kinase</keyword>
<organism evidence="1 2">
    <name type="scientific">Rhinolophus ferrumequinum</name>
    <name type="common">Greater horseshoe bat</name>
    <dbReference type="NCBI Taxonomy" id="59479"/>
    <lineage>
        <taxon>Eukaryota</taxon>
        <taxon>Metazoa</taxon>
        <taxon>Chordata</taxon>
        <taxon>Craniata</taxon>
        <taxon>Vertebrata</taxon>
        <taxon>Euteleostomi</taxon>
        <taxon>Mammalia</taxon>
        <taxon>Eutheria</taxon>
        <taxon>Laurasiatheria</taxon>
        <taxon>Chiroptera</taxon>
        <taxon>Yinpterochiroptera</taxon>
        <taxon>Rhinolophoidea</taxon>
        <taxon>Rhinolophidae</taxon>
        <taxon>Rhinolophinae</taxon>
        <taxon>Rhinolophus</taxon>
    </lineage>
</organism>
<dbReference type="AlphaFoldDB" id="A0A7J8ATI2"/>
<dbReference type="GO" id="GO:0034237">
    <property type="term" value="F:protein kinase A regulatory subunit binding"/>
    <property type="evidence" value="ECO:0007669"/>
    <property type="project" value="TreeGrafter"/>
</dbReference>
<evidence type="ECO:0000313" key="1">
    <source>
        <dbReference type="EMBL" id="KAF6389591.1"/>
    </source>
</evidence>
<keyword evidence="1" id="KW-0808">Transferase</keyword>